<dbReference type="InterPro" id="IPR041588">
    <property type="entry name" value="Integrase_H2C2"/>
</dbReference>
<keyword evidence="8" id="KW-0863">Zinc-finger</keyword>
<evidence type="ECO:0000313" key="11">
    <source>
        <dbReference type="EMBL" id="UYV80029.1"/>
    </source>
</evidence>
<dbReference type="PANTHER" id="PTHR47331">
    <property type="entry name" value="PHD-TYPE DOMAIN-CONTAINING PROTEIN"/>
    <property type="match status" value="1"/>
</dbReference>
<dbReference type="InterPro" id="IPR025724">
    <property type="entry name" value="GAG-pre-integrase_dom"/>
</dbReference>
<keyword evidence="4" id="KW-0064">Aspartyl protease</keyword>
<keyword evidence="8" id="KW-0479">Metal-binding</keyword>
<dbReference type="Pfam" id="PF17921">
    <property type="entry name" value="Integrase_H2C2"/>
    <property type="match status" value="1"/>
</dbReference>
<evidence type="ECO:0000256" key="1">
    <source>
        <dbReference type="ARBA" id="ARBA00022679"/>
    </source>
</evidence>
<dbReference type="Gene3D" id="3.30.420.10">
    <property type="entry name" value="Ribonuclease H-like superfamily/Ribonuclease H"/>
    <property type="match status" value="1"/>
</dbReference>
<feature type="domain" description="Integrase catalytic" evidence="10">
    <location>
        <begin position="866"/>
        <end position="1054"/>
    </location>
</feature>
<dbReference type="InterPro" id="IPR036397">
    <property type="entry name" value="RNaseH_sf"/>
</dbReference>
<evidence type="ECO:0000256" key="5">
    <source>
        <dbReference type="ARBA" id="ARBA00022759"/>
    </source>
</evidence>
<dbReference type="InterPro" id="IPR001878">
    <property type="entry name" value="Znf_CCHC"/>
</dbReference>
<dbReference type="InterPro" id="IPR036875">
    <property type="entry name" value="Znf_CCHC_sf"/>
</dbReference>
<evidence type="ECO:0000313" key="12">
    <source>
        <dbReference type="Proteomes" id="UP001235939"/>
    </source>
</evidence>
<dbReference type="InterPro" id="IPR012337">
    <property type="entry name" value="RNaseH-like_sf"/>
</dbReference>
<keyword evidence="5" id="KW-0255">Endonuclease</keyword>
<keyword evidence="2" id="KW-0548">Nucleotidyltransferase</keyword>
<protein>
    <submittedName>
        <fullName evidence="11">Uncharacterized protein</fullName>
    </submittedName>
</protein>
<dbReference type="SUPFAM" id="SSF56219">
    <property type="entry name" value="DNase I-like"/>
    <property type="match status" value="1"/>
</dbReference>
<dbReference type="InterPro" id="IPR036691">
    <property type="entry name" value="Endo/exonu/phosph_ase_sf"/>
</dbReference>
<dbReference type="PROSITE" id="PS50994">
    <property type="entry name" value="INTEGRASE"/>
    <property type="match status" value="1"/>
</dbReference>
<keyword evidence="7" id="KW-0695">RNA-directed DNA polymerase</keyword>
<dbReference type="SMART" id="SM00343">
    <property type="entry name" value="ZnF_C2HC"/>
    <property type="match status" value="1"/>
</dbReference>
<evidence type="ECO:0000256" key="2">
    <source>
        <dbReference type="ARBA" id="ARBA00022695"/>
    </source>
</evidence>
<dbReference type="CDD" id="cd09272">
    <property type="entry name" value="RNase_HI_RT_Ty1"/>
    <property type="match status" value="1"/>
</dbReference>
<keyword evidence="3" id="KW-0540">Nuclease</keyword>
<keyword evidence="6" id="KW-0378">Hydrolase</keyword>
<evidence type="ECO:0000256" key="8">
    <source>
        <dbReference type="PROSITE-ProRule" id="PRU00047"/>
    </source>
</evidence>
<dbReference type="Gene3D" id="4.10.60.10">
    <property type="entry name" value="Zinc finger, CCHC-type"/>
    <property type="match status" value="1"/>
</dbReference>
<dbReference type="Pfam" id="PF22936">
    <property type="entry name" value="Pol_BBD"/>
    <property type="match status" value="1"/>
</dbReference>
<accession>A0ABY6LH81</accession>
<dbReference type="EMBL" id="CP092880">
    <property type="protein sequence ID" value="UYV80029.1"/>
    <property type="molecule type" value="Genomic_DNA"/>
</dbReference>
<dbReference type="InterPro" id="IPR001584">
    <property type="entry name" value="Integrase_cat-core"/>
</dbReference>
<dbReference type="Gene3D" id="1.10.340.70">
    <property type="match status" value="1"/>
</dbReference>
<evidence type="ECO:0000256" key="4">
    <source>
        <dbReference type="ARBA" id="ARBA00022750"/>
    </source>
</evidence>
<dbReference type="Pfam" id="PF14223">
    <property type="entry name" value="Retrotran_gag_2"/>
    <property type="match status" value="1"/>
</dbReference>
<name>A0ABY6LH81_9ARAC</name>
<dbReference type="PROSITE" id="PS50158">
    <property type="entry name" value="ZF_CCHC"/>
    <property type="match status" value="1"/>
</dbReference>
<feature type="domain" description="CCHC-type" evidence="9">
    <location>
        <begin position="117"/>
        <end position="132"/>
    </location>
</feature>
<keyword evidence="4" id="KW-0645">Protease</keyword>
<evidence type="ECO:0000256" key="7">
    <source>
        <dbReference type="ARBA" id="ARBA00022918"/>
    </source>
</evidence>
<dbReference type="SUPFAM" id="SSF53098">
    <property type="entry name" value="Ribonuclease H-like"/>
    <property type="match status" value="1"/>
</dbReference>
<dbReference type="InterPro" id="IPR005135">
    <property type="entry name" value="Endo/exonuclease/phosphatase"/>
</dbReference>
<dbReference type="PROSITE" id="PS00141">
    <property type="entry name" value="ASP_PROTEASE"/>
    <property type="match status" value="1"/>
</dbReference>
<dbReference type="Gene3D" id="3.60.10.10">
    <property type="entry name" value="Endonuclease/exonuclease/phosphatase"/>
    <property type="match status" value="1"/>
</dbReference>
<dbReference type="PANTHER" id="PTHR47331:SF1">
    <property type="entry name" value="GAG-LIKE PROTEIN"/>
    <property type="match status" value="1"/>
</dbReference>
<keyword evidence="12" id="KW-1185">Reference proteome</keyword>
<dbReference type="Proteomes" id="UP001235939">
    <property type="component" value="Chromosome 18"/>
</dbReference>
<dbReference type="SUPFAM" id="SSF56672">
    <property type="entry name" value="DNA/RNA polymerases"/>
    <property type="match status" value="1"/>
</dbReference>
<keyword evidence="1" id="KW-0808">Transferase</keyword>
<evidence type="ECO:0000256" key="6">
    <source>
        <dbReference type="ARBA" id="ARBA00022801"/>
    </source>
</evidence>
<dbReference type="Pfam" id="PF13976">
    <property type="entry name" value="gag_pre-integrs"/>
    <property type="match status" value="1"/>
</dbReference>
<reference evidence="11 12" key="1">
    <citation type="submission" date="2022-01" db="EMBL/GenBank/DDBJ databases">
        <title>A chromosomal length assembly of Cordylochernes scorpioides.</title>
        <authorList>
            <person name="Zeh D."/>
            <person name="Zeh J."/>
        </authorList>
    </citation>
    <scope>NUCLEOTIDE SEQUENCE [LARGE SCALE GENOMIC DNA]</scope>
    <source>
        <strain evidence="11">IN4F17</strain>
        <tissue evidence="11">Whole Body</tissue>
    </source>
</reference>
<dbReference type="InterPro" id="IPR043502">
    <property type="entry name" value="DNA/RNA_pol_sf"/>
</dbReference>
<dbReference type="InterPro" id="IPR054722">
    <property type="entry name" value="PolX-like_BBD"/>
</dbReference>
<proteinExistence type="predicted"/>
<organism evidence="11 12">
    <name type="scientific">Cordylochernes scorpioides</name>
    <dbReference type="NCBI Taxonomy" id="51811"/>
    <lineage>
        <taxon>Eukaryota</taxon>
        <taxon>Metazoa</taxon>
        <taxon>Ecdysozoa</taxon>
        <taxon>Arthropoda</taxon>
        <taxon>Chelicerata</taxon>
        <taxon>Arachnida</taxon>
        <taxon>Pseudoscorpiones</taxon>
        <taxon>Cheliferoidea</taxon>
        <taxon>Chernetidae</taxon>
        <taxon>Cordylochernes</taxon>
    </lineage>
</organism>
<evidence type="ECO:0000259" key="9">
    <source>
        <dbReference type="PROSITE" id="PS50158"/>
    </source>
</evidence>
<keyword evidence="8" id="KW-0862">Zinc</keyword>
<evidence type="ECO:0000256" key="3">
    <source>
        <dbReference type="ARBA" id="ARBA00022722"/>
    </source>
</evidence>
<dbReference type="InterPro" id="IPR001969">
    <property type="entry name" value="Aspartic_peptidase_AS"/>
</dbReference>
<sequence>MSSSEDVSSYIAKIENLSARIQDARGTITDDQKVAKIINSLPSSMRYFIPAWESQAPITQTLENLSARLLIEECRNQQADSSQGTAFYQQTKPRIKEDNIKKTDSGKISELEKKTECHYCHKIGHWSRECRKRIADQQKKNEKRKNQAGDYDHKGFNADTILKWNDCDIWWADSGTSCNVTFRREWFKSFTPIHNDHRIYLGDNTSVLAEGTGDIEILAMVNGEWITTSIRNVLYSSKLKKNLFSLGVCTEKGYRVDIDKDELRIYSRKDLKAVGQRQDGLYKMMFRVTSSSQGFFAKINNLQLWHERLAHISLTTIREMAMKGLINGLQPEDIKEDDFFCQGCQEGKAHRKPSHLSETKEYNPGQTHWTAIKNVFRYLKATPQLGILYASHQELTGYSDSDYARDIDSRKSTTGYIFMLNHGAVSWSSQKQSTVALSTTESEYIAACAATKEMVWLRRLLKDIGIKMDRPTVLNMDNQAAIKLVQNPEFHKRTKHIDVRYHYIRTKQEDDVLLPTLRVTLKGNRTEKTARAIIDTGSQRSYILHSTAMEMEYEQSRREFFRHSLFGGSSTDIVEHEVYTIHLSDINNSYRCEFEALGQPLICGSIPPVCPRSFLEGSEELDVSDLMRDRIEVLIGADIAGRLLTDDQRRISSGLVAIRTKLGWTVMGKIPPTEMQLESDAEVEKKTQSLQAEMEEHFAHTTTRDIEGRYEVALPWVQDKERIPSNKDLAENQLSSVRRKLEEVGDMNEYGQIFEEWMKQGIIEYAREDKLDGVHYLPHRPVYKRNSHTSRIRPVFNASARKRDHFLVSLLIRWNHETHGHAGLQTLLGILRENYWILRSRKTVKKIINQCIRCKRFTATPATVESTSLPEDRVRDAAVFEIVGVDLTGHLILKNKKKAWIVIFTCAVYRGVHLELVTSLSMEAFLQAFRRFIARRGRPLIVYSDNGTNFKGMANALKKIDFSRLKCDPTLKNITWKFIPPGAPWWGGWWERLIGMMKQLLFRILGQTSLGYEELSTVKCDVESLMNTRPLTYLTEESEDLAPLTPSLFLHEVREVGVPDLDLIDNQTLSRKYQYIKRVREDLRERFRIEYFGFLRQETRRLKTTIPFKTINLWTDHHTYVAVVMEAECSVKYETSQPRRNTRVPLQGYGGAVSVLVLESAAKASASMLGTASNYRQSQTFTKVCLDHGAMINESCTPIPHSMRSDVDLHAASPVAQNKQGRVQDLGRGFCPISIIQSPQTSHFATSKQLSILQCNINGLCSTATKIKLEEIMEIAEKQKIQIIALQETKLNEKYNLKYKNYNILRKDRNKEGGGLAFLIKNLYYEDIAINIPNTSDLEAQGIKVYLNQNKTINIFNMYHPPNNKLIDDGTMAQFLTNNTIIVGDLNAKHQLWGCSTPNPRGKILSNLFDDNAFMCLNDGNPTHHSYSYNTAQALDISFSSPDIFHKCKWQILKSIGSDHLPILIEISTKTKTSSIKEKFWNFKKANWNLYQQNTNEDFRKAPTRIKDLEQNWISFKNTIIKAAKVSIPRGNIKKWIPNYTHQAKDIQTLITKRNELQKKCTQTKQIVELN</sequence>
<dbReference type="Pfam" id="PF14529">
    <property type="entry name" value="Exo_endo_phos_2"/>
    <property type="match status" value="1"/>
</dbReference>
<gene>
    <name evidence="11" type="ORF">LAZ67_18001468</name>
</gene>
<evidence type="ECO:0000259" key="10">
    <source>
        <dbReference type="PROSITE" id="PS50994"/>
    </source>
</evidence>
<dbReference type="SUPFAM" id="SSF57756">
    <property type="entry name" value="Retrovirus zinc finger-like domains"/>
    <property type="match status" value="1"/>
</dbReference>